<dbReference type="PROSITE" id="PS51975">
    <property type="entry name" value="RNASE_H_2"/>
    <property type="match status" value="1"/>
</dbReference>
<dbReference type="CDD" id="cd07182">
    <property type="entry name" value="RNase_HII_bacteria_HII_like"/>
    <property type="match status" value="1"/>
</dbReference>
<dbReference type="GO" id="GO:0006298">
    <property type="term" value="P:mismatch repair"/>
    <property type="evidence" value="ECO:0007669"/>
    <property type="project" value="TreeGrafter"/>
</dbReference>
<dbReference type="EC" id="3.1.26.4" evidence="12"/>
<dbReference type="GO" id="GO:0043137">
    <property type="term" value="P:DNA replication, removal of RNA primer"/>
    <property type="evidence" value="ECO:0007669"/>
    <property type="project" value="TreeGrafter"/>
</dbReference>
<dbReference type="NCBIfam" id="NF000595">
    <property type="entry name" value="PRK00015.1-3"/>
    <property type="match status" value="1"/>
</dbReference>
<reference evidence="14 15" key="1">
    <citation type="journal article" date="2016" name="Nat. Commun.">
        <title>Thousands of microbial genomes shed light on interconnected biogeochemical processes in an aquifer system.</title>
        <authorList>
            <person name="Anantharaman K."/>
            <person name="Brown C.T."/>
            <person name="Hug L.A."/>
            <person name="Sharon I."/>
            <person name="Castelle C.J."/>
            <person name="Probst A.J."/>
            <person name="Thomas B.C."/>
            <person name="Singh A."/>
            <person name="Wilkins M.J."/>
            <person name="Karaoz U."/>
            <person name="Brodie E.L."/>
            <person name="Williams K.H."/>
            <person name="Hubbard S.S."/>
            <person name="Banfield J.F."/>
        </authorList>
    </citation>
    <scope>NUCLEOTIDE SEQUENCE [LARGE SCALE GENOMIC DNA]</scope>
</reference>
<evidence type="ECO:0000256" key="12">
    <source>
        <dbReference type="RuleBase" id="RU003515"/>
    </source>
</evidence>
<evidence type="ECO:0000256" key="3">
    <source>
        <dbReference type="ARBA" id="ARBA00004496"/>
    </source>
</evidence>
<comment type="caution">
    <text evidence="14">The sequence shown here is derived from an EMBL/GenBank/DDBJ whole genome shotgun (WGS) entry which is preliminary data.</text>
</comment>
<comment type="similarity">
    <text evidence="4">Belongs to the RNase HII family. RnhC subfamily.</text>
</comment>
<dbReference type="GO" id="GO:0003723">
    <property type="term" value="F:RNA binding"/>
    <property type="evidence" value="ECO:0007669"/>
    <property type="project" value="UniProtKB-UniRule"/>
</dbReference>
<comment type="cofactor">
    <cofactor evidence="11">
        <name>Mn(2+)</name>
        <dbReference type="ChEBI" id="CHEBI:29035"/>
    </cofactor>
    <cofactor evidence="11">
        <name>Mg(2+)</name>
        <dbReference type="ChEBI" id="CHEBI:18420"/>
    </cofactor>
    <text evidence="11">Manganese or magnesium. Binds 1 divalent metal ion per monomer in the absence of substrate. May bind a second metal ion after substrate binding.</text>
</comment>
<keyword evidence="8 11" id="KW-0255">Endonuclease</keyword>
<comment type="catalytic activity">
    <reaction evidence="1 11 12">
        <text>Endonucleolytic cleavage to 5'-phosphomonoester.</text>
        <dbReference type="EC" id="3.1.26.4"/>
    </reaction>
</comment>
<dbReference type="Proteomes" id="UP000178427">
    <property type="component" value="Unassembled WGS sequence"/>
</dbReference>
<feature type="domain" description="RNase H type-2" evidence="13">
    <location>
        <begin position="13"/>
        <end position="216"/>
    </location>
</feature>
<keyword evidence="7 11" id="KW-0479">Metal-binding</keyword>
<feature type="binding site" evidence="11">
    <location>
        <position position="126"/>
    </location>
    <ligand>
        <name>a divalent metal cation</name>
        <dbReference type="ChEBI" id="CHEBI:60240"/>
    </ligand>
</feature>
<evidence type="ECO:0000256" key="6">
    <source>
        <dbReference type="ARBA" id="ARBA00022722"/>
    </source>
</evidence>
<feature type="binding site" evidence="11">
    <location>
        <position position="20"/>
    </location>
    <ligand>
        <name>a divalent metal cation</name>
        <dbReference type="ChEBI" id="CHEBI:60240"/>
    </ligand>
</feature>
<evidence type="ECO:0000256" key="10">
    <source>
        <dbReference type="ARBA" id="ARBA00023211"/>
    </source>
</evidence>
<evidence type="ECO:0000256" key="4">
    <source>
        <dbReference type="ARBA" id="ARBA00008378"/>
    </source>
</evidence>
<dbReference type="EMBL" id="MFMA01000047">
    <property type="protein sequence ID" value="OGG73658.1"/>
    <property type="molecule type" value="Genomic_DNA"/>
</dbReference>
<dbReference type="Pfam" id="PF01351">
    <property type="entry name" value="RNase_HII"/>
    <property type="match status" value="1"/>
</dbReference>
<evidence type="ECO:0000313" key="14">
    <source>
        <dbReference type="EMBL" id="OGG73658.1"/>
    </source>
</evidence>
<dbReference type="GO" id="GO:0046872">
    <property type="term" value="F:metal ion binding"/>
    <property type="evidence" value="ECO:0007669"/>
    <property type="project" value="UniProtKB-KW"/>
</dbReference>
<accession>A0A1F6EJ45</accession>
<dbReference type="STRING" id="1798513.A3A40_00980"/>
<evidence type="ECO:0000256" key="5">
    <source>
        <dbReference type="ARBA" id="ARBA00022490"/>
    </source>
</evidence>
<gene>
    <name evidence="14" type="ORF">A3A40_00980</name>
</gene>
<dbReference type="GO" id="GO:0032299">
    <property type="term" value="C:ribonuclease H2 complex"/>
    <property type="evidence" value="ECO:0007669"/>
    <property type="project" value="TreeGrafter"/>
</dbReference>
<sequence length="216" mass="24013">MIAYFLWYNSSVRYQVGVDEAGRGALAGPVCVGAVLMPEDFDWEGAFRMVTRHGVPRLRDSKQLTAQQRDILYEHISTHGRLKHAAAFVEAHVIDAIGIVNAAHEAAALALASLGVSHSKVEVLLDAGLRVPEKWQQRSFVRGDETIPVIALASIVAKVSRDRLMEELSSRYAPYALETHKGYGTLIHRRIISQLGLSDIHRTSFCTRLRLSRKTV</sequence>
<evidence type="ECO:0000256" key="1">
    <source>
        <dbReference type="ARBA" id="ARBA00000077"/>
    </source>
</evidence>
<comment type="subcellular location">
    <subcellularLocation>
        <location evidence="3">Cytoplasm</location>
    </subcellularLocation>
</comment>
<name>A0A1F6EJ45_9BACT</name>
<dbReference type="PANTHER" id="PTHR10954:SF23">
    <property type="entry name" value="RIBONUCLEASE"/>
    <property type="match status" value="1"/>
</dbReference>
<evidence type="ECO:0000256" key="2">
    <source>
        <dbReference type="ARBA" id="ARBA00004065"/>
    </source>
</evidence>
<keyword evidence="6 11" id="KW-0540">Nuclease</keyword>
<dbReference type="AlphaFoldDB" id="A0A1F6EJ45"/>
<dbReference type="InterPro" id="IPR012337">
    <property type="entry name" value="RNaseH-like_sf"/>
</dbReference>
<organism evidence="14 15">
    <name type="scientific">Candidatus Kaiserbacteria bacterium RIFCSPLOWO2_01_FULL_54_20</name>
    <dbReference type="NCBI Taxonomy" id="1798513"/>
    <lineage>
        <taxon>Bacteria</taxon>
        <taxon>Candidatus Kaiseribacteriota</taxon>
    </lineage>
</organism>
<keyword evidence="5" id="KW-0963">Cytoplasm</keyword>
<dbReference type="SUPFAM" id="SSF53098">
    <property type="entry name" value="Ribonuclease H-like"/>
    <property type="match status" value="1"/>
</dbReference>
<evidence type="ECO:0000313" key="15">
    <source>
        <dbReference type="Proteomes" id="UP000178427"/>
    </source>
</evidence>
<dbReference type="InterPro" id="IPR024567">
    <property type="entry name" value="RNase_HII/HIII_dom"/>
</dbReference>
<protein>
    <recommendedName>
        <fullName evidence="12">Ribonuclease</fullName>
        <ecNumber evidence="12">3.1.26.4</ecNumber>
    </recommendedName>
</protein>
<evidence type="ECO:0000256" key="7">
    <source>
        <dbReference type="ARBA" id="ARBA00022723"/>
    </source>
</evidence>
<dbReference type="Gene3D" id="3.30.420.10">
    <property type="entry name" value="Ribonuclease H-like superfamily/Ribonuclease H"/>
    <property type="match status" value="1"/>
</dbReference>
<feature type="binding site" evidence="11">
    <location>
        <position position="19"/>
    </location>
    <ligand>
        <name>a divalent metal cation</name>
        <dbReference type="ChEBI" id="CHEBI:60240"/>
    </ligand>
</feature>
<evidence type="ECO:0000256" key="11">
    <source>
        <dbReference type="PROSITE-ProRule" id="PRU01319"/>
    </source>
</evidence>
<dbReference type="PANTHER" id="PTHR10954">
    <property type="entry name" value="RIBONUCLEASE H2 SUBUNIT A"/>
    <property type="match status" value="1"/>
</dbReference>
<keyword evidence="10" id="KW-0464">Manganese</keyword>
<dbReference type="InterPro" id="IPR001352">
    <property type="entry name" value="RNase_HII/HIII"/>
</dbReference>
<keyword evidence="9 11" id="KW-0378">Hydrolase</keyword>
<dbReference type="GO" id="GO:0004523">
    <property type="term" value="F:RNA-DNA hybrid ribonuclease activity"/>
    <property type="evidence" value="ECO:0007669"/>
    <property type="project" value="UniProtKB-UniRule"/>
</dbReference>
<dbReference type="InterPro" id="IPR022898">
    <property type="entry name" value="RNase_HII"/>
</dbReference>
<dbReference type="GO" id="GO:0005737">
    <property type="term" value="C:cytoplasm"/>
    <property type="evidence" value="ECO:0007669"/>
    <property type="project" value="UniProtKB-SubCell"/>
</dbReference>
<evidence type="ECO:0000256" key="8">
    <source>
        <dbReference type="ARBA" id="ARBA00022759"/>
    </source>
</evidence>
<evidence type="ECO:0000256" key="9">
    <source>
        <dbReference type="ARBA" id="ARBA00022801"/>
    </source>
</evidence>
<comment type="function">
    <text evidence="2 12">Endonuclease that specifically degrades the RNA of RNA-DNA hybrids.</text>
</comment>
<evidence type="ECO:0000259" key="13">
    <source>
        <dbReference type="PROSITE" id="PS51975"/>
    </source>
</evidence>
<dbReference type="InterPro" id="IPR036397">
    <property type="entry name" value="RNaseH_sf"/>
</dbReference>
<proteinExistence type="inferred from homology"/>